<reference evidence="1 2" key="1">
    <citation type="submission" date="2022-03" db="EMBL/GenBank/DDBJ databases">
        <title>Genome data of Colletotrichum spp.</title>
        <authorList>
            <person name="Utami Y.D."/>
            <person name="Hiruma K."/>
        </authorList>
    </citation>
    <scope>NUCLEOTIDE SEQUENCE [LARGE SCALE GENOMIC DNA]</scope>
    <source>
        <strain evidence="1 2">MAFF 239500</strain>
    </source>
</reference>
<proteinExistence type="predicted"/>
<evidence type="ECO:0000313" key="2">
    <source>
        <dbReference type="Proteomes" id="UP001055115"/>
    </source>
</evidence>
<dbReference type="EMBL" id="BQXU01000007">
    <property type="protein sequence ID" value="GKT43372.1"/>
    <property type="molecule type" value="Genomic_DNA"/>
</dbReference>
<comment type="caution">
    <text evidence="1">The sequence shown here is derived from an EMBL/GenBank/DDBJ whole genome shotgun (WGS) entry which is preliminary data.</text>
</comment>
<gene>
    <name evidence="1" type="ORF">ColSpa_03553</name>
</gene>
<sequence length="93" mass="10560">MRSNIFDVGSGHLVAYPSIGGVVQSVPMPVDLQYLAMPRTHDTKPSPDDDEDDIAARMLRLGAQWWPDWELYAKYCEQIDNGVIYDCHFPSDM</sequence>
<evidence type="ECO:0000313" key="1">
    <source>
        <dbReference type="EMBL" id="GKT43372.1"/>
    </source>
</evidence>
<organism evidence="1 2">
    <name type="scientific">Colletotrichum spaethianum</name>
    <dbReference type="NCBI Taxonomy" id="700344"/>
    <lineage>
        <taxon>Eukaryota</taxon>
        <taxon>Fungi</taxon>
        <taxon>Dikarya</taxon>
        <taxon>Ascomycota</taxon>
        <taxon>Pezizomycotina</taxon>
        <taxon>Sordariomycetes</taxon>
        <taxon>Hypocreomycetidae</taxon>
        <taxon>Glomerellales</taxon>
        <taxon>Glomerellaceae</taxon>
        <taxon>Colletotrichum</taxon>
        <taxon>Colletotrichum spaethianum species complex</taxon>
    </lineage>
</organism>
<accession>A0AA37NVK7</accession>
<dbReference type="Proteomes" id="UP001055115">
    <property type="component" value="Unassembled WGS sequence"/>
</dbReference>
<dbReference type="RefSeq" id="XP_049125722.1">
    <property type="nucleotide sequence ID" value="XM_049269765.1"/>
</dbReference>
<keyword evidence="2" id="KW-1185">Reference proteome</keyword>
<dbReference type="AlphaFoldDB" id="A0AA37NVK7"/>
<dbReference type="GeneID" id="73324355"/>
<protein>
    <submittedName>
        <fullName evidence="1">Uncharacterized protein</fullName>
    </submittedName>
</protein>
<name>A0AA37NVK7_9PEZI</name>